<name>A0ABQ8UKE5_9EUKA</name>
<evidence type="ECO:0000313" key="1">
    <source>
        <dbReference type="EMBL" id="KAJ4459278.1"/>
    </source>
</evidence>
<dbReference type="Gene3D" id="3.80.10.10">
    <property type="entry name" value="Ribonuclease Inhibitor"/>
    <property type="match status" value="1"/>
</dbReference>
<comment type="caution">
    <text evidence="1">The sequence shown here is derived from an EMBL/GenBank/DDBJ whole genome shotgun (WGS) entry which is preliminary data.</text>
</comment>
<sequence length="751" mass="82020">MAIERAFFTVDLPTCRHLKDANGSSLCLLFVSDSSFFAHPPQITKFPRAQASPATAGDDSWARLPPELLRAIVEASSSPISAYIQLLSLSSALRASIRGTLRDLSLVVEPNPVHEEYFIAPAITTDALAALVGPCRSLCKLAFTERWRGVDAGAGESEGWVDEAFGGHTQLAVLEQLPPLAESVIERILSHLPGLVELTVNPRFQISTRLLAALARSCPDLQVLRCSLEDSAPQPDFSALAPLSGVLKELDLRGGSPEAEENLAALVSGLSAVTTLRLPHCPPAALEPIASHLTTLGLGYERDIPGPWLCRLEALSLVLSDSAPLAPLLVANQATLRSFTLMLLDTEGLRPLMASLRALPHLNRLILIAFDGRGRTTLSDLLPADLVDRLERLKIDIQQLFEPHPVRITSKRLQQLVLRTSGGVEFCRALDCPALVELEMNCSVTSLRCPRLRILRMPADHQDLEVTAPMPDLEVVDFKGPLVEDPAAWLLTGSSPRLRELSHVRLTRPDLLARLCASESLVRLEHLHLYMIRLPNPLVLKLPGQLEYLDLHIKRRDVSEDDEPPPPLDLQVEAPGLRDFCLATEGYFLRSCRVRLHNCPQLARAWLNTPSLELDAEEVAGTPKAMTMQPRGLFFVCTLDVANLVGLLARHGARLRNMALQCPLRGAGGDWPQLMQALSGLPRLTILDLNVSGASSPLSFACPQLRSLVLEGLPDEVKVVLACPLLELLCGLRDPSRQLVLALPAPMLPPF</sequence>
<dbReference type="SUPFAM" id="SSF52047">
    <property type="entry name" value="RNI-like"/>
    <property type="match status" value="2"/>
</dbReference>
<accession>A0ABQ8UKE5</accession>
<keyword evidence="2" id="KW-1185">Reference proteome</keyword>
<dbReference type="EMBL" id="JAPMOS010000021">
    <property type="protein sequence ID" value="KAJ4459278.1"/>
    <property type="molecule type" value="Genomic_DNA"/>
</dbReference>
<protein>
    <submittedName>
        <fullName evidence="1">Uncharacterized protein</fullName>
    </submittedName>
</protein>
<gene>
    <name evidence="1" type="ORF">PAPYR_4817</name>
</gene>
<evidence type="ECO:0000313" key="2">
    <source>
        <dbReference type="Proteomes" id="UP001141327"/>
    </source>
</evidence>
<dbReference type="Proteomes" id="UP001141327">
    <property type="component" value="Unassembled WGS sequence"/>
</dbReference>
<organism evidence="1 2">
    <name type="scientific">Paratrimastix pyriformis</name>
    <dbReference type="NCBI Taxonomy" id="342808"/>
    <lineage>
        <taxon>Eukaryota</taxon>
        <taxon>Metamonada</taxon>
        <taxon>Preaxostyla</taxon>
        <taxon>Paratrimastigidae</taxon>
        <taxon>Paratrimastix</taxon>
    </lineage>
</organism>
<proteinExistence type="predicted"/>
<reference evidence="1" key="1">
    <citation type="journal article" date="2022" name="bioRxiv">
        <title>Genomics of Preaxostyla Flagellates Illuminates Evolutionary Transitions and the Path Towards Mitochondrial Loss.</title>
        <authorList>
            <person name="Novak L.V.F."/>
            <person name="Treitli S.C."/>
            <person name="Pyrih J."/>
            <person name="Halakuc P."/>
            <person name="Pipaliya S.V."/>
            <person name="Vacek V."/>
            <person name="Brzon O."/>
            <person name="Soukal P."/>
            <person name="Eme L."/>
            <person name="Dacks J.B."/>
            <person name="Karnkowska A."/>
            <person name="Elias M."/>
            <person name="Hampl V."/>
        </authorList>
    </citation>
    <scope>NUCLEOTIDE SEQUENCE</scope>
    <source>
        <strain evidence="1">RCP-MX</strain>
    </source>
</reference>
<dbReference type="PANTHER" id="PTHR13318">
    <property type="entry name" value="PARTNER OF PAIRED, ISOFORM B-RELATED"/>
    <property type="match status" value="1"/>
</dbReference>
<dbReference type="InterPro" id="IPR032675">
    <property type="entry name" value="LRR_dom_sf"/>
</dbReference>